<organism evidence="2">
    <name type="scientific">Micromonospora carbonacea</name>
    <dbReference type="NCBI Taxonomy" id="47853"/>
    <lineage>
        <taxon>Bacteria</taxon>
        <taxon>Bacillati</taxon>
        <taxon>Actinomycetota</taxon>
        <taxon>Actinomycetes</taxon>
        <taxon>Micromonosporales</taxon>
        <taxon>Micromonosporaceae</taxon>
        <taxon>Micromonospora</taxon>
    </lineage>
</organism>
<dbReference type="SUPFAM" id="SSF50475">
    <property type="entry name" value="FMN-binding split barrel"/>
    <property type="match status" value="1"/>
</dbReference>
<reference evidence="2" key="1">
    <citation type="submission" date="2020-08" db="EMBL/GenBank/DDBJ databases">
        <title>A bifunctional nitrone conjugated secondary metabolite targeting the ribosome.</title>
        <authorList>
            <person name="Limbrick E.M."/>
            <person name="Graf M."/>
            <person name="Derewacz D.K."/>
            <person name="Nguyen F."/>
            <person name="Spraggins J.M."/>
            <person name="Wieland M."/>
            <person name="Ynigez-Gutierrez A.E."/>
            <person name="Reisman B.J."/>
            <person name="Zinshteyn B."/>
            <person name="McCulloch K."/>
            <person name="Iverson T.M."/>
            <person name="Green R."/>
            <person name="Wilson D.N."/>
            <person name="Bachmann B.O."/>
        </authorList>
    </citation>
    <scope>NUCLEOTIDE SEQUENCE</scope>
    <source>
        <strain evidence="2">Africana</strain>
    </source>
</reference>
<dbReference type="Gene3D" id="3.20.180.10">
    <property type="entry name" value="PNP-oxidase-like"/>
    <property type="match status" value="1"/>
</dbReference>
<proteinExistence type="predicted"/>
<sequence length="159" mass="16970">MSGNIPPAAVTVAVGTPAERLRTLLVAADSVTLLTPTHRADLTGRHRVGADGRHGPARPDPLAPAEAELLRRLDADPRTRKRLTGLVPARLRHQGARVHLLRLDRAGIVLRVQPPAGATAHPGDVRLPFARPPHDPGQLGARLDALLGRPPHSMSRTGR</sequence>
<name>A0A7D6CGN9_9ACTN</name>
<feature type="compositionally biased region" description="Basic and acidic residues" evidence="1">
    <location>
        <begin position="44"/>
        <end position="54"/>
    </location>
</feature>
<evidence type="ECO:0000256" key="1">
    <source>
        <dbReference type="SAM" id="MobiDB-lite"/>
    </source>
</evidence>
<dbReference type="AlphaFoldDB" id="A0A7D6CGN9"/>
<dbReference type="EMBL" id="CP058905">
    <property type="protein sequence ID" value="QLK00993.1"/>
    <property type="molecule type" value="Genomic_DNA"/>
</dbReference>
<evidence type="ECO:0008006" key="3">
    <source>
        <dbReference type="Google" id="ProtNLM"/>
    </source>
</evidence>
<evidence type="ECO:0000313" key="2">
    <source>
        <dbReference type="EMBL" id="QLK00993.1"/>
    </source>
</evidence>
<accession>A0A7D6CGN9</accession>
<protein>
    <recommendedName>
        <fullName evidence="3">DUF2470 domain-containing protein</fullName>
    </recommendedName>
</protein>
<gene>
    <name evidence="2" type="ORF">HZU44_13970</name>
</gene>
<dbReference type="InterPro" id="IPR037119">
    <property type="entry name" value="Haem_oxidase_HugZ-like_sf"/>
</dbReference>
<feature type="region of interest" description="Disordered" evidence="1">
    <location>
        <begin position="44"/>
        <end position="63"/>
    </location>
</feature>